<keyword evidence="1" id="KW-1133">Transmembrane helix</keyword>
<sequence>MSRLGLYFRFRAVRCERASAVVVTVLVFSIALVSIAVLTLTARTVHARAQAQTSADAVAIAAAYDGDPAATRVAGANNVRIVNIRDDEDGVTVTVERGGVRASARASRGKCRGSCLPIP</sequence>
<proteinExistence type="predicted"/>
<evidence type="ECO:0000313" key="2">
    <source>
        <dbReference type="EMBL" id="CAB4732255.1"/>
    </source>
</evidence>
<accession>A0A6J6SCH6</accession>
<evidence type="ECO:0000256" key="1">
    <source>
        <dbReference type="SAM" id="Phobius"/>
    </source>
</evidence>
<name>A0A6J6SCH6_9ZZZZ</name>
<keyword evidence="1" id="KW-0472">Membrane</keyword>
<protein>
    <submittedName>
        <fullName evidence="2">Unannotated protein</fullName>
    </submittedName>
</protein>
<dbReference type="AlphaFoldDB" id="A0A6J6SCH6"/>
<keyword evidence="1" id="KW-0812">Transmembrane</keyword>
<reference evidence="2" key="1">
    <citation type="submission" date="2020-05" db="EMBL/GenBank/DDBJ databases">
        <authorList>
            <person name="Chiriac C."/>
            <person name="Salcher M."/>
            <person name="Ghai R."/>
            <person name="Kavagutti S V."/>
        </authorList>
    </citation>
    <scope>NUCLEOTIDE SEQUENCE</scope>
</reference>
<gene>
    <name evidence="2" type="ORF">UFOPK2754_00559</name>
</gene>
<feature type="transmembrane region" description="Helical" evidence="1">
    <location>
        <begin position="20"/>
        <end position="42"/>
    </location>
</feature>
<dbReference type="EMBL" id="CAEZYR010000013">
    <property type="protein sequence ID" value="CAB4732255.1"/>
    <property type="molecule type" value="Genomic_DNA"/>
</dbReference>
<organism evidence="2">
    <name type="scientific">freshwater metagenome</name>
    <dbReference type="NCBI Taxonomy" id="449393"/>
    <lineage>
        <taxon>unclassified sequences</taxon>
        <taxon>metagenomes</taxon>
        <taxon>ecological metagenomes</taxon>
    </lineage>
</organism>